<dbReference type="Gene3D" id="3.40.50.2300">
    <property type="match status" value="2"/>
</dbReference>
<accession>A0A927BRE5</accession>
<sequence length="342" mass="36990">MASIKEIAAAAGVSPATASIVLSGKAEQYRISAATRTKVTEAARQLNYQPNIAARRLRSSGEAARPIIALFWALDARAMLIGRFLKGLQEELRRTEADYELMVQPYEGTKLEQAASLITGTRFNGAIITNLTEQDQAYLEQADIQVPLVLYLRGSRRYSWVNVDSMRAGEAVAQLLAGRGHRRAGLLVPALSSSALEQRRAGFLAAAAQCGMDVPEHSIAAGDYSESGGYEAMLRLLDSADQAPTAVFALSDQMAVGALAALRTRGLQVPQQIELVGHDDDQVASFTEPPLTTVHLPVEEMAQQCLQQLLHVMNHQTQAPLTRMFDSRIVVRGSCGGTDSSR</sequence>
<dbReference type="PANTHER" id="PTHR30146:SF148">
    <property type="entry name" value="HTH-TYPE TRANSCRIPTIONAL REPRESSOR PURR-RELATED"/>
    <property type="match status" value="1"/>
</dbReference>
<dbReference type="EMBL" id="JACXIZ010000015">
    <property type="protein sequence ID" value="MBD2845366.1"/>
    <property type="molecule type" value="Genomic_DNA"/>
</dbReference>
<dbReference type="SUPFAM" id="SSF47413">
    <property type="entry name" value="lambda repressor-like DNA-binding domains"/>
    <property type="match status" value="1"/>
</dbReference>
<reference evidence="6" key="1">
    <citation type="submission" date="2020-09" db="EMBL/GenBank/DDBJ databases">
        <title>A novel bacterium of genus Paenibacillus, isolated from South China Sea.</title>
        <authorList>
            <person name="Huang H."/>
            <person name="Mo K."/>
            <person name="Hu Y."/>
        </authorList>
    </citation>
    <scope>NUCLEOTIDE SEQUENCE</scope>
    <source>
        <strain evidence="6">IB182496</strain>
    </source>
</reference>
<organism evidence="6 7">
    <name type="scientific">Paenibacillus sabuli</name>
    <dbReference type="NCBI Taxonomy" id="2772509"/>
    <lineage>
        <taxon>Bacteria</taxon>
        <taxon>Bacillati</taxon>
        <taxon>Bacillota</taxon>
        <taxon>Bacilli</taxon>
        <taxon>Bacillales</taxon>
        <taxon>Paenibacillaceae</taxon>
        <taxon>Paenibacillus</taxon>
    </lineage>
</organism>
<dbReference type="GO" id="GO:0000976">
    <property type="term" value="F:transcription cis-regulatory region binding"/>
    <property type="evidence" value="ECO:0007669"/>
    <property type="project" value="TreeGrafter"/>
</dbReference>
<feature type="domain" description="HTH lacI-type" evidence="5">
    <location>
        <begin position="2"/>
        <end position="59"/>
    </location>
</feature>
<dbReference type="SMART" id="SM00354">
    <property type="entry name" value="HTH_LACI"/>
    <property type="match status" value="1"/>
</dbReference>
<keyword evidence="7" id="KW-1185">Reference proteome</keyword>
<evidence type="ECO:0000313" key="6">
    <source>
        <dbReference type="EMBL" id="MBD2845366.1"/>
    </source>
</evidence>
<keyword evidence="4" id="KW-0804">Transcription</keyword>
<evidence type="ECO:0000256" key="2">
    <source>
        <dbReference type="ARBA" id="ARBA00023015"/>
    </source>
</evidence>
<dbReference type="Gene3D" id="1.10.260.40">
    <property type="entry name" value="lambda repressor-like DNA-binding domains"/>
    <property type="match status" value="1"/>
</dbReference>
<dbReference type="InterPro" id="IPR010982">
    <property type="entry name" value="Lambda_DNA-bd_dom_sf"/>
</dbReference>
<evidence type="ECO:0000313" key="7">
    <source>
        <dbReference type="Proteomes" id="UP000621560"/>
    </source>
</evidence>
<dbReference type="RefSeq" id="WP_190916907.1">
    <property type="nucleotide sequence ID" value="NZ_JACXIZ010000015.1"/>
</dbReference>
<evidence type="ECO:0000256" key="3">
    <source>
        <dbReference type="ARBA" id="ARBA00023125"/>
    </source>
</evidence>
<dbReference type="PROSITE" id="PS50932">
    <property type="entry name" value="HTH_LACI_2"/>
    <property type="match status" value="1"/>
</dbReference>
<dbReference type="Pfam" id="PF00356">
    <property type="entry name" value="LacI"/>
    <property type="match status" value="1"/>
</dbReference>
<dbReference type="Proteomes" id="UP000621560">
    <property type="component" value="Unassembled WGS sequence"/>
</dbReference>
<dbReference type="InterPro" id="IPR028082">
    <property type="entry name" value="Peripla_BP_I"/>
</dbReference>
<evidence type="ECO:0000256" key="1">
    <source>
        <dbReference type="ARBA" id="ARBA00022491"/>
    </source>
</evidence>
<keyword evidence="1" id="KW-0678">Repressor</keyword>
<keyword evidence="3 6" id="KW-0238">DNA-binding</keyword>
<dbReference type="PANTHER" id="PTHR30146">
    <property type="entry name" value="LACI-RELATED TRANSCRIPTIONAL REPRESSOR"/>
    <property type="match status" value="1"/>
</dbReference>
<dbReference type="GO" id="GO:0003700">
    <property type="term" value="F:DNA-binding transcription factor activity"/>
    <property type="evidence" value="ECO:0007669"/>
    <property type="project" value="TreeGrafter"/>
</dbReference>
<dbReference type="Pfam" id="PF13377">
    <property type="entry name" value="Peripla_BP_3"/>
    <property type="match status" value="1"/>
</dbReference>
<dbReference type="SUPFAM" id="SSF53822">
    <property type="entry name" value="Periplasmic binding protein-like I"/>
    <property type="match status" value="1"/>
</dbReference>
<dbReference type="InterPro" id="IPR046335">
    <property type="entry name" value="LacI/GalR-like_sensor"/>
</dbReference>
<dbReference type="AlphaFoldDB" id="A0A927BRE5"/>
<gene>
    <name evidence="6" type="ORF">IDH44_09200</name>
</gene>
<protein>
    <submittedName>
        <fullName evidence="6">LacI family DNA-binding transcriptional regulator</fullName>
    </submittedName>
</protein>
<keyword evidence="2" id="KW-0805">Transcription regulation</keyword>
<name>A0A927BRE5_9BACL</name>
<dbReference type="CDD" id="cd01392">
    <property type="entry name" value="HTH_LacI"/>
    <property type="match status" value="1"/>
</dbReference>
<proteinExistence type="predicted"/>
<evidence type="ECO:0000256" key="4">
    <source>
        <dbReference type="ARBA" id="ARBA00023163"/>
    </source>
</evidence>
<comment type="caution">
    <text evidence="6">The sequence shown here is derived from an EMBL/GenBank/DDBJ whole genome shotgun (WGS) entry which is preliminary data.</text>
</comment>
<dbReference type="CDD" id="cd06267">
    <property type="entry name" value="PBP1_LacI_sugar_binding-like"/>
    <property type="match status" value="1"/>
</dbReference>
<evidence type="ECO:0000259" key="5">
    <source>
        <dbReference type="PROSITE" id="PS50932"/>
    </source>
</evidence>
<dbReference type="InterPro" id="IPR000843">
    <property type="entry name" value="HTH_LacI"/>
</dbReference>